<protein>
    <recommendedName>
        <fullName evidence="2">DUF4806 domain-containing protein</fullName>
    </recommendedName>
</protein>
<reference evidence="3 4" key="1">
    <citation type="submission" date="2015-12" db="EMBL/GenBank/DDBJ databases">
        <title>The genome of Folsomia candida.</title>
        <authorList>
            <person name="Faddeeva A."/>
            <person name="Derks M.F."/>
            <person name="Anvar Y."/>
            <person name="Smit S."/>
            <person name="Van Straalen N."/>
            <person name="Roelofs D."/>
        </authorList>
    </citation>
    <scope>NUCLEOTIDE SEQUENCE [LARGE SCALE GENOMIC DNA]</scope>
    <source>
        <strain evidence="3 4">VU population</strain>
        <tissue evidence="3">Whole body</tissue>
    </source>
</reference>
<evidence type="ECO:0000256" key="1">
    <source>
        <dbReference type="SAM" id="MobiDB-lite"/>
    </source>
</evidence>
<evidence type="ECO:0000313" key="4">
    <source>
        <dbReference type="Proteomes" id="UP000198287"/>
    </source>
</evidence>
<gene>
    <name evidence="3" type="ORF">Fcan01_00551</name>
</gene>
<organism evidence="3 4">
    <name type="scientific">Folsomia candida</name>
    <name type="common">Springtail</name>
    <dbReference type="NCBI Taxonomy" id="158441"/>
    <lineage>
        <taxon>Eukaryota</taxon>
        <taxon>Metazoa</taxon>
        <taxon>Ecdysozoa</taxon>
        <taxon>Arthropoda</taxon>
        <taxon>Hexapoda</taxon>
        <taxon>Collembola</taxon>
        <taxon>Entomobryomorpha</taxon>
        <taxon>Isotomoidea</taxon>
        <taxon>Isotomidae</taxon>
        <taxon>Proisotominae</taxon>
        <taxon>Folsomia</taxon>
    </lineage>
</organism>
<dbReference type="Pfam" id="PF16064">
    <property type="entry name" value="DUF4806"/>
    <property type="match status" value="1"/>
</dbReference>
<feature type="domain" description="DUF4806" evidence="2">
    <location>
        <begin position="293"/>
        <end position="374"/>
    </location>
</feature>
<feature type="region of interest" description="Disordered" evidence="1">
    <location>
        <begin position="82"/>
        <end position="108"/>
    </location>
</feature>
<dbReference type="PANTHER" id="PTHR34153">
    <property type="entry name" value="SI:CH211-262H13.3-RELATED-RELATED"/>
    <property type="match status" value="1"/>
</dbReference>
<dbReference type="InterPro" id="IPR032071">
    <property type="entry name" value="DUF4806"/>
</dbReference>
<comment type="caution">
    <text evidence="3">The sequence shown here is derived from an EMBL/GenBank/DDBJ whole genome shotgun (WGS) entry which is preliminary data.</text>
</comment>
<evidence type="ECO:0000259" key="2">
    <source>
        <dbReference type="Pfam" id="PF16064"/>
    </source>
</evidence>
<dbReference type="AlphaFoldDB" id="A0A226F3F1"/>
<dbReference type="OrthoDB" id="6614320at2759"/>
<proteinExistence type="predicted"/>
<keyword evidence="4" id="KW-1185">Reference proteome</keyword>
<name>A0A226F3F1_FOLCA</name>
<dbReference type="PANTHER" id="PTHR34153:SF2">
    <property type="entry name" value="SI:CH211-262H13.3-RELATED"/>
    <property type="match status" value="1"/>
</dbReference>
<dbReference type="EMBL" id="LNIX01000001">
    <property type="protein sequence ID" value="OXA63977.1"/>
    <property type="molecule type" value="Genomic_DNA"/>
</dbReference>
<sequence length="415" mass="46472">MNNYNVVEFPEEETVEVVPSSWIDFASNTCKFPIVSGLGELAKLIKNFAHPSDIWPSFPCRIIGSSYENLLIAREKANRATVTSSIDSDVSPGRSSDGRSRRKRKQDDTVLQKVVITEKDSWGVQTPVKKASKVYKSFSALIPSSSLSPIAEHSFHDVYPLNEESEEETPMIVAPPSFQLAEGSGTRIRNQENKLVPTADNNKLDINVSTFEPNEDQFVVLVDNADPRDSPSAVVDVNLAEFATKADLNVFKGIMLRQLLKIQRNQTDILDQLTRLGANSQPTNAIDYSTLPTFPLNSIVEIRGFESFLQLDTDYALAVSYLALIGGFTKEEVVRGILRRIFSQPFACQISYSGKGNNKLAFKDFPQIHKLVFDSVRRHNKFSRITDAEIKKIAQDFFRFAPSQNKPKEQRASSN</sequence>
<dbReference type="Proteomes" id="UP000198287">
    <property type="component" value="Unassembled WGS sequence"/>
</dbReference>
<evidence type="ECO:0000313" key="3">
    <source>
        <dbReference type="EMBL" id="OXA63977.1"/>
    </source>
</evidence>
<accession>A0A226F3F1</accession>